<dbReference type="InterPro" id="IPR017853">
    <property type="entry name" value="GH"/>
</dbReference>
<dbReference type="InterPro" id="IPR050226">
    <property type="entry name" value="NagZ_Beta-hexosaminidase"/>
</dbReference>
<dbReference type="GO" id="GO:0009254">
    <property type="term" value="P:peptidoglycan turnover"/>
    <property type="evidence" value="ECO:0007669"/>
    <property type="project" value="TreeGrafter"/>
</dbReference>
<evidence type="ECO:0000256" key="3">
    <source>
        <dbReference type="ARBA" id="ARBA00012663"/>
    </source>
</evidence>
<dbReference type="RefSeq" id="WP_241240241.1">
    <property type="nucleotide sequence ID" value="NZ_CP031423.1"/>
</dbReference>
<evidence type="ECO:0000259" key="7">
    <source>
        <dbReference type="Pfam" id="PF00933"/>
    </source>
</evidence>
<accession>A0A3S9W6V1</accession>
<feature type="chain" id="PRO_5038925876" description="beta-N-acetylhexosaminidase" evidence="6">
    <location>
        <begin position="24"/>
        <end position="395"/>
    </location>
</feature>
<sequence length="395" mass="39075">MTGLVLRAAACAGALGLAAVALSGCVPEPPAAGPTTTATQTPSPTPTLSCAERIVADLTPAERAGQLIVAGLGSNEDVGLLDPLVSSYHLSGVVLLSGWDGGAAVARAAADHLQSLAGDSTGGLGLLVSADQEGGQIQQLRGPGFSDLPSGVEQGLLPGDALRQSAQSWGAELAAAGVNLNLAPVADTVPADLGRGNPPIGGYDRQYSSDPAAAASSVRAFVEGMTQAGVATTVKHFPGLGRVTGNTDVTAEGTTDTVTGAGDVGPFAAGIEAGAGVVMMSSAFYTQLDPANEAVFSSAIVTGLLRDRLGFEGVVMSDDIGVAAAVSSTAVEERATKFVAAGGDIALTADPAAVAPFHDSLMAAMAADPAFADRVEESATRVVQLKIDLGLASCG</sequence>
<keyword evidence="9" id="KW-1185">Reference proteome</keyword>
<comment type="catalytic activity">
    <reaction evidence="1">
        <text>Hydrolysis of terminal non-reducing N-acetyl-D-hexosamine residues in N-acetyl-beta-D-hexosaminides.</text>
        <dbReference type="EC" id="3.2.1.52"/>
    </reaction>
</comment>
<evidence type="ECO:0000256" key="5">
    <source>
        <dbReference type="ARBA" id="ARBA00023295"/>
    </source>
</evidence>
<dbReference type="GO" id="GO:0004563">
    <property type="term" value="F:beta-N-acetylhexosaminidase activity"/>
    <property type="evidence" value="ECO:0007669"/>
    <property type="project" value="UniProtKB-EC"/>
</dbReference>
<dbReference type="InterPro" id="IPR019800">
    <property type="entry name" value="Glyco_hydro_3_AS"/>
</dbReference>
<dbReference type="PANTHER" id="PTHR30480:SF13">
    <property type="entry name" value="BETA-HEXOSAMINIDASE"/>
    <property type="match status" value="1"/>
</dbReference>
<dbReference type="InterPro" id="IPR001764">
    <property type="entry name" value="Glyco_hydro_3_N"/>
</dbReference>
<reference evidence="8 9" key="1">
    <citation type="submission" date="2018-08" db="EMBL/GenBank/DDBJ databases">
        <title>Microbacterium lemovicicum sp. nov., a bacterium isolated from a natural uranium-rich soil.</title>
        <authorList>
            <person name="ORTET P."/>
        </authorList>
    </citation>
    <scope>NUCLEOTIDE SEQUENCE [LARGE SCALE GENOMIC DNA]</scope>
    <source>
        <strain evidence="8 9">Viu22</strain>
    </source>
</reference>
<gene>
    <name evidence="8" type="primary">nagZ</name>
    <name evidence="8" type="ORF">CVS47_00406</name>
</gene>
<keyword evidence="4 8" id="KW-0378">Hydrolase</keyword>
<dbReference type="EC" id="3.2.1.52" evidence="3"/>
<organism evidence="8 9">
    <name type="scientific">Microbacterium lemovicicum</name>
    <dbReference type="NCBI Taxonomy" id="1072463"/>
    <lineage>
        <taxon>Bacteria</taxon>
        <taxon>Bacillati</taxon>
        <taxon>Actinomycetota</taxon>
        <taxon>Actinomycetes</taxon>
        <taxon>Micrococcales</taxon>
        <taxon>Microbacteriaceae</taxon>
        <taxon>Microbacterium</taxon>
    </lineage>
</organism>
<evidence type="ECO:0000313" key="8">
    <source>
        <dbReference type="EMBL" id="AZS35808.1"/>
    </source>
</evidence>
<dbReference type="Pfam" id="PF00933">
    <property type="entry name" value="Glyco_hydro_3"/>
    <property type="match status" value="1"/>
</dbReference>
<feature type="signal peptide" evidence="6">
    <location>
        <begin position="1"/>
        <end position="23"/>
    </location>
</feature>
<name>A0A3S9W6V1_9MICO</name>
<dbReference type="PROSITE" id="PS51257">
    <property type="entry name" value="PROKAR_LIPOPROTEIN"/>
    <property type="match status" value="1"/>
</dbReference>
<evidence type="ECO:0000256" key="4">
    <source>
        <dbReference type="ARBA" id="ARBA00022801"/>
    </source>
</evidence>
<keyword evidence="6" id="KW-0732">Signal</keyword>
<dbReference type="PANTHER" id="PTHR30480">
    <property type="entry name" value="BETA-HEXOSAMINIDASE-RELATED"/>
    <property type="match status" value="1"/>
</dbReference>
<evidence type="ECO:0000256" key="6">
    <source>
        <dbReference type="SAM" id="SignalP"/>
    </source>
</evidence>
<dbReference type="GO" id="GO:0005975">
    <property type="term" value="P:carbohydrate metabolic process"/>
    <property type="evidence" value="ECO:0007669"/>
    <property type="project" value="InterPro"/>
</dbReference>
<dbReference type="AlphaFoldDB" id="A0A3S9W6V1"/>
<dbReference type="SUPFAM" id="SSF51445">
    <property type="entry name" value="(Trans)glycosidases"/>
    <property type="match status" value="1"/>
</dbReference>
<evidence type="ECO:0000313" key="9">
    <source>
        <dbReference type="Proteomes" id="UP000276888"/>
    </source>
</evidence>
<evidence type="ECO:0000256" key="2">
    <source>
        <dbReference type="ARBA" id="ARBA00005336"/>
    </source>
</evidence>
<feature type="domain" description="Glycoside hydrolase family 3 N-terminal" evidence="7">
    <location>
        <begin position="83"/>
        <end position="384"/>
    </location>
</feature>
<dbReference type="EMBL" id="CP031423">
    <property type="protein sequence ID" value="AZS35808.1"/>
    <property type="molecule type" value="Genomic_DNA"/>
</dbReference>
<dbReference type="KEGG" id="mlv:CVS47_00406"/>
<keyword evidence="5 8" id="KW-0326">Glycosidase</keyword>
<comment type="similarity">
    <text evidence="2">Belongs to the glycosyl hydrolase 3 family.</text>
</comment>
<dbReference type="PROSITE" id="PS00775">
    <property type="entry name" value="GLYCOSYL_HYDROL_F3"/>
    <property type="match status" value="1"/>
</dbReference>
<protein>
    <recommendedName>
        <fullName evidence="3">beta-N-acetylhexosaminidase</fullName>
        <ecNumber evidence="3">3.2.1.52</ecNumber>
    </recommendedName>
</protein>
<dbReference type="Proteomes" id="UP000276888">
    <property type="component" value="Chromosome"/>
</dbReference>
<dbReference type="Gene3D" id="3.20.20.300">
    <property type="entry name" value="Glycoside hydrolase, family 3, N-terminal domain"/>
    <property type="match status" value="1"/>
</dbReference>
<evidence type="ECO:0000256" key="1">
    <source>
        <dbReference type="ARBA" id="ARBA00001231"/>
    </source>
</evidence>
<dbReference type="InterPro" id="IPR036962">
    <property type="entry name" value="Glyco_hydro_3_N_sf"/>
</dbReference>
<proteinExistence type="inferred from homology"/>